<reference evidence="4" key="1">
    <citation type="journal article" date="2019" name="Int. J. Syst. Evol. Microbiol.">
        <title>The Global Catalogue of Microorganisms (GCM) 10K type strain sequencing project: providing services to taxonomists for standard genome sequencing and annotation.</title>
        <authorList>
            <consortium name="The Broad Institute Genomics Platform"/>
            <consortium name="The Broad Institute Genome Sequencing Center for Infectious Disease"/>
            <person name="Wu L."/>
            <person name="Ma J."/>
        </authorList>
    </citation>
    <scope>NUCLEOTIDE SEQUENCE [LARGE SCALE GENOMIC DNA]</scope>
    <source>
        <strain evidence="4">JCM 3380</strain>
    </source>
</reference>
<keyword evidence="2" id="KW-0732">Signal</keyword>
<evidence type="ECO:0000313" key="3">
    <source>
        <dbReference type="EMBL" id="GAA0244080.1"/>
    </source>
</evidence>
<evidence type="ECO:0000256" key="1">
    <source>
        <dbReference type="SAM" id="MobiDB-lite"/>
    </source>
</evidence>
<dbReference type="EMBL" id="BAAABU010000012">
    <property type="protein sequence ID" value="GAA0244080.1"/>
    <property type="molecule type" value="Genomic_DNA"/>
</dbReference>
<dbReference type="PROSITE" id="PS51257">
    <property type="entry name" value="PROKAR_LIPOPROTEIN"/>
    <property type="match status" value="1"/>
</dbReference>
<evidence type="ECO:0000256" key="2">
    <source>
        <dbReference type="SAM" id="SignalP"/>
    </source>
</evidence>
<accession>A0ABP3DZB3</accession>
<protein>
    <recommendedName>
        <fullName evidence="5">DUF3558 domain-containing protein</fullName>
    </recommendedName>
</protein>
<name>A0ABP3DZB3_9PSEU</name>
<sequence length="205" mass="20879">MRRSTTLTATLALALVLGLSACATTVTGSAKPAAGGSSAAKTTSGKPSATKESTSGRKTAVSTTVTKPGSSGGSVKVGTRKKSEGYDSCELLTPQDVAEAVGARKPGDPGCVQSTDEPFTLVLFRVGFDTTDDQERREFEIGGNTAYEVQEEGGSCTVVVVLDEPGTVGLTPAFTANVTPIDDSGKPCEAALKLATKGFEKIPNA</sequence>
<feature type="compositionally biased region" description="Low complexity" evidence="1">
    <location>
        <begin position="61"/>
        <end position="77"/>
    </location>
</feature>
<organism evidence="3 4">
    <name type="scientific">Saccharothrix mutabilis subsp. mutabilis</name>
    <dbReference type="NCBI Taxonomy" id="66855"/>
    <lineage>
        <taxon>Bacteria</taxon>
        <taxon>Bacillati</taxon>
        <taxon>Actinomycetota</taxon>
        <taxon>Actinomycetes</taxon>
        <taxon>Pseudonocardiales</taxon>
        <taxon>Pseudonocardiaceae</taxon>
        <taxon>Saccharothrix</taxon>
    </lineage>
</organism>
<evidence type="ECO:0008006" key="5">
    <source>
        <dbReference type="Google" id="ProtNLM"/>
    </source>
</evidence>
<feature type="signal peptide" evidence="2">
    <location>
        <begin position="1"/>
        <end position="23"/>
    </location>
</feature>
<feature type="chain" id="PRO_5045673249" description="DUF3558 domain-containing protein" evidence="2">
    <location>
        <begin position="24"/>
        <end position="205"/>
    </location>
</feature>
<comment type="caution">
    <text evidence="3">The sequence shown here is derived from an EMBL/GenBank/DDBJ whole genome shotgun (WGS) entry which is preliminary data.</text>
</comment>
<dbReference type="RefSeq" id="WP_343936224.1">
    <property type="nucleotide sequence ID" value="NZ_BAAABU010000012.1"/>
</dbReference>
<gene>
    <name evidence="3" type="ORF">GCM10010492_49160</name>
</gene>
<proteinExistence type="predicted"/>
<evidence type="ECO:0000313" key="4">
    <source>
        <dbReference type="Proteomes" id="UP001500416"/>
    </source>
</evidence>
<dbReference type="Proteomes" id="UP001500416">
    <property type="component" value="Unassembled WGS sequence"/>
</dbReference>
<keyword evidence="4" id="KW-1185">Reference proteome</keyword>
<feature type="region of interest" description="Disordered" evidence="1">
    <location>
        <begin position="28"/>
        <end position="80"/>
    </location>
</feature>
<feature type="compositionally biased region" description="Low complexity" evidence="1">
    <location>
        <begin position="28"/>
        <end position="46"/>
    </location>
</feature>